<accession>A0A1J4U4K1</accession>
<dbReference type="Pfam" id="PF00535">
    <property type="entry name" value="Glycos_transf_2"/>
    <property type="match status" value="1"/>
</dbReference>
<evidence type="ECO:0000259" key="4">
    <source>
        <dbReference type="Pfam" id="PF00535"/>
    </source>
</evidence>
<comment type="similarity">
    <text evidence="1">Belongs to the glycosyltransferase 2 family.</text>
</comment>
<dbReference type="InterPro" id="IPR029044">
    <property type="entry name" value="Nucleotide-diphossugar_trans"/>
</dbReference>
<dbReference type="AlphaFoldDB" id="A0A1J4U4K1"/>
<dbReference type="Gene3D" id="3.90.550.10">
    <property type="entry name" value="Spore Coat Polysaccharide Biosynthesis Protein SpsA, Chain A"/>
    <property type="match status" value="1"/>
</dbReference>
<evidence type="ECO:0000256" key="1">
    <source>
        <dbReference type="ARBA" id="ARBA00006739"/>
    </source>
</evidence>
<comment type="caution">
    <text evidence="5">The sequence shown here is derived from an EMBL/GenBank/DDBJ whole genome shotgun (WGS) entry which is preliminary data.</text>
</comment>
<dbReference type="SUPFAM" id="SSF53448">
    <property type="entry name" value="Nucleotide-diphospho-sugar transferases"/>
    <property type="match status" value="1"/>
</dbReference>
<protein>
    <recommendedName>
        <fullName evidence="4">Glycosyltransferase 2-like domain-containing protein</fullName>
    </recommendedName>
</protein>
<dbReference type="EMBL" id="MNVB01000023">
    <property type="protein sequence ID" value="OIO17741.1"/>
    <property type="molecule type" value="Genomic_DNA"/>
</dbReference>
<dbReference type="GO" id="GO:0016757">
    <property type="term" value="F:glycosyltransferase activity"/>
    <property type="evidence" value="ECO:0007669"/>
    <property type="project" value="UniProtKB-KW"/>
</dbReference>
<keyword evidence="2" id="KW-0328">Glycosyltransferase</keyword>
<dbReference type="CDD" id="cd04186">
    <property type="entry name" value="GT_2_like_c"/>
    <property type="match status" value="1"/>
</dbReference>
<proteinExistence type="inferred from homology"/>
<keyword evidence="3" id="KW-0808">Transferase</keyword>
<evidence type="ECO:0000256" key="3">
    <source>
        <dbReference type="ARBA" id="ARBA00022679"/>
    </source>
</evidence>
<dbReference type="PANTHER" id="PTHR43179:SF12">
    <property type="entry name" value="GALACTOFURANOSYLTRANSFERASE GLFT2"/>
    <property type="match status" value="1"/>
</dbReference>
<organism evidence="5 6">
    <name type="scientific">Candidatus Kuenenbacteria bacterium CG1_02_38_13</name>
    <dbReference type="NCBI Taxonomy" id="1805235"/>
    <lineage>
        <taxon>Bacteria</taxon>
        <taxon>Candidatus Kueneniibacteriota</taxon>
    </lineage>
</organism>
<feature type="domain" description="Glycosyltransferase 2-like" evidence="4">
    <location>
        <begin position="5"/>
        <end position="192"/>
    </location>
</feature>
<dbReference type="Proteomes" id="UP000182465">
    <property type="component" value="Unassembled WGS sequence"/>
</dbReference>
<dbReference type="PANTHER" id="PTHR43179">
    <property type="entry name" value="RHAMNOSYLTRANSFERASE WBBL"/>
    <property type="match status" value="1"/>
</dbReference>
<evidence type="ECO:0000313" key="5">
    <source>
        <dbReference type="EMBL" id="OIO17741.1"/>
    </source>
</evidence>
<evidence type="ECO:0000313" key="6">
    <source>
        <dbReference type="Proteomes" id="UP000182465"/>
    </source>
</evidence>
<name>A0A1J4U4K1_9BACT</name>
<dbReference type="InterPro" id="IPR001173">
    <property type="entry name" value="Glyco_trans_2-like"/>
</dbReference>
<reference evidence="5 6" key="1">
    <citation type="journal article" date="2016" name="Environ. Microbiol.">
        <title>Genomic resolution of a cold subsurface aquifer community provides metabolic insights for novel microbes adapted to high CO concentrations.</title>
        <authorList>
            <person name="Probst A.J."/>
            <person name="Castelle C.J."/>
            <person name="Singh A."/>
            <person name="Brown C.T."/>
            <person name="Anantharaman K."/>
            <person name="Sharon I."/>
            <person name="Hug L.A."/>
            <person name="Burstein D."/>
            <person name="Emerson J.B."/>
            <person name="Thomas B.C."/>
            <person name="Banfield J.F."/>
        </authorList>
    </citation>
    <scope>NUCLEOTIDE SEQUENCE [LARGE SCALE GENOMIC DNA]</scope>
    <source>
        <strain evidence="5">CG1_02_38_13</strain>
    </source>
</reference>
<evidence type="ECO:0000256" key="2">
    <source>
        <dbReference type="ARBA" id="ARBA00022676"/>
    </source>
</evidence>
<gene>
    <name evidence="5" type="ORF">AUJ29_00980</name>
</gene>
<sequence>MNKISIVIVTFNAMKYLPDFLESIFEQSYYIELREMPNIFIIDNASSDKTIDFIRKNYHGVNILRNVNNIGLARALNQGIRMTHGEYVLIMNPDLVLHKDFLKQAMETITNDEAVGSVGGKLYQLKIEGEEGLLILEKTNILDSCGIQVFKSRRFIERGAGEIDNGQYDKKEDVFGISGALVLYRRKAIEQIKFGEEYFDEDFFMYKEDVDMAWRLRLAKWKNIYNPLAIGYHHRSARSQNKTASNLAVASWRNKKNNFINYHSYKNHWMLLCKNEFSENVLHHLPYIAWYELKKFIYMLLFETGNLARAVRAIVMLYGKQRQKMKMNMRITKIKAYEIREWFE</sequence>